<gene>
    <name evidence="1" type="ORF">PMIN01_05309</name>
</gene>
<dbReference type="OrthoDB" id="10656681at2759"/>
<comment type="caution">
    <text evidence="1">The sequence shown here is derived from an EMBL/GenBank/DDBJ whole genome shotgun (WGS) entry which is preliminary data.</text>
</comment>
<accession>A0A9P6KSR3</accession>
<organism evidence="1 2">
    <name type="scientific">Paraphaeosphaeria minitans</name>
    <dbReference type="NCBI Taxonomy" id="565426"/>
    <lineage>
        <taxon>Eukaryota</taxon>
        <taxon>Fungi</taxon>
        <taxon>Dikarya</taxon>
        <taxon>Ascomycota</taxon>
        <taxon>Pezizomycotina</taxon>
        <taxon>Dothideomycetes</taxon>
        <taxon>Pleosporomycetidae</taxon>
        <taxon>Pleosporales</taxon>
        <taxon>Massarineae</taxon>
        <taxon>Didymosphaeriaceae</taxon>
        <taxon>Paraphaeosphaeria</taxon>
    </lineage>
</organism>
<evidence type="ECO:0000313" key="1">
    <source>
        <dbReference type="EMBL" id="KAF9737530.1"/>
    </source>
</evidence>
<name>A0A9P6KSR3_9PLEO</name>
<dbReference type="Proteomes" id="UP000756921">
    <property type="component" value="Unassembled WGS sequence"/>
</dbReference>
<dbReference type="AlphaFoldDB" id="A0A9P6KSR3"/>
<evidence type="ECO:0000313" key="2">
    <source>
        <dbReference type="Proteomes" id="UP000756921"/>
    </source>
</evidence>
<proteinExistence type="predicted"/>
<dbReference type="EMBL" id="WJXW01000004">
    <property type="protein sequence ID" value="KAF9737530.1"/>
    <property type="molecule type" value="Genomic_DNA"/>
</dbReference>
<reference evidence="1" key="1">
    <citation type="journal article" date="2020" name="Mol. Plant Microbe Interact.">
        <title>Genome Sequence of the Biocontrol Agent Coniothyrium minitans strain Conio (IMI 134523).</title>
        <authorList>
            <person name="Patel D."/>
            <person name="Shittu T.A."/>
            <person name="Baroncelli R."/>
            <person name="Muthumeenakshi S."/>
            <person name="Osborne T.H."/>
            <person name="Janganan T.K."/>
            <person name="Sreenivasaprasad S."/>
        </authorList>
    </citation>
    <scope>NUCLEOTIDE SEQUENCE</scope>
    <source>
        <strain evidence="1">Conio</strain>
    </source>
</reference>
<keyword evidence="2" id="KW-1185">Reference proteome</keyword>
<protein>
    <submittedName>
        <fullName evidence="1">Uncharacterized protein</fullName>
    </submittedName>
</protein>
<sequence length="298" mass="33656">MRNKRMLRTLSAAAAAAAKGLVWYWKRLAVNTSAVPRRRARYILRVEESIPCSKSFYVDRGVQERMFRSRKDSTTTTTDATLVPTGSKERHWQFARLPLALPSRRLLLTDRATSSALSQDEDQATILRATCTLFTVRFNHSAFSVTRPDCISDKRAPQHSRDAKSFALSGFRVALRPETVRWPPEHGNTSCRPAVRQQNESFGDAEVSVKYVSRWSFEIFQPRGAFAAVVAGHFKRERSGRLRHRARTRVSSTQSYLPLAHAALAPHSLLEEFCCQIYKNFCLSPTKLGTGSNPAPKE</sequence>